<accession>A0AAD7WG42</accession>
<evidence type="ECO:0000313" key="1">
    <source>
        <dbReference type="EMBL" id="KAJ8395355.1"/>
    </source>
</evidence>
<reference evidence="1" key="1">
    <citation type="journal article" date="2023" name="Science">
        <title>Genome structures resolve the early diversification of teleost fishes.</title>
        <authorList>
            <person name="Parey E."/>
            <person name="Louis A."/>
            <person name="Montfort J."/>
            <person name="Bouchez O."/>
            <person name="Roques C."/>
            <person name="Iampietro C."/>
            <person name="Lluch J."/>
            <person name="Castinel A."/>
            <person name="Donnadieu C."/>
            <person name="Desvignes T."/>
            <person name="Floi Bucao C."/>
            <person name="Jouanno E."/>
            <person name="Wen M."/>
            <person name="Mejri S."/>
            <person name="Dirks R."/>
            <person name="Jansen H."/>
            <person name="Henkel C."/>
            <person name="Chen W.J."/>
            <person name="Zahm M."/>
            <person name="Cabau C."/>
            <person name="Klopp C."/>
            <person name="Thompson A.W."/>
            <person name="Robinson-Rechavi M."/>
            <person name="Braasch I."/>
            <person name="Lecointre G."/>
            <person name="Bobe J."/>
            <person name="Postlethwait J.H."/>
            <person name="Berthelot C."/>
            <person name="Roest Crollius H."/>
            <person name="Guiguen Y."/>
        </authorList>
    </citation>
    <scope>NUCLEOTIDE SEQUENCE</scope>
    <source>
        <strain evidence="1">NC1722</strain>
    </source>
</reference>
<organism evidence="1 2">
    <name type="scientific">Aldrovandia affinis</name>
    <dbReference type="NCBI Taxonomy" id="143900"/>
    <lineage>
        <taxon>Eukaryota</taxon>
        <taxon>Metazoa</taxon>
        <taxon>Chordata</taxon>
        <taxon>Craniata</taxon>
        <taxon>Vertebrata</taxon>
        <taxon>Euteleostomi</taxon>
        <taxon>Actinopterygii</taxon>
        <taxon>Neopterygii</taxon>
        <taxon>Teleostei</taxon>
        <taxon>Notacanthiformes</taxon>
        <taxon>Halosauridae</taxon>
        <taxon>Aldrovandia</taxon>
    </lineage>
</organism>
<comment type="caution">
    <text evidence="1">The sequence shown here is derived from an EMBL/GenBank/DDBJ whole genome shotgun (WGS) entry which is preliminary data.</text>
</comment>
<evidence type="ECO:0000313" key="2">
    <source>
        <dbReference type="Proteomes" id="UP001221898"/>
    </source>
</evidence>
<dbReference type="AlphaFoldDB" id="A0AAD7WG42"/>
<keyword evidence="2" id="KW-1185">Reference proteome</keyword>
<dbReference type="Proteomes" id="UP001221898">
    <property type="component" value="Unassembled WGS sequence"/>
</dbReference>
<dbReference type="EMBL" id="JAINUG010000117">
    <property type="protein sequence ID" value="KAJ8395355.1"/>
    <property type="molecule type" value="Genomic_DNA"/>
</dbReference>
<sequence>MTPNSVSLFVDGYFRQRCGAVNGFTMKHLSQLYKQSSTQRLSPNRDVGSAGTWLCQHGHRCVLPLRGPDKITAGGVNKVNGGIACRGVIRW</sequence>
<proteinExistence type="predicted"/>
<name>A0AAD7WG42_9TELE</name>
<gene>
    <name evidence="1" type="ORF">AAFF_G00033400</name>
</gene>
<protein>
    <submittedName>
        <fullName evidence="1">Uncharacterized protein</fullName>
    </submittedName>
</protein>